<evidence type="ECO:0000259" key="1">
    <source>
        <dbReference type="PROSITE" id="PS50995"/>
    </source>
</evidence>
<dbReference type="SUPFAM" id="SSF46785">
    <property type="entry name" value="Winged helix' DNA-binding domain"/>
    <property type="match status" value="1"/>
</dbReference>
<reference evidence="2 3" key="1">
    <citation type="journal article" date="2017" name="FEMS Microbiol. Ecol.">
        <title>Reconstructed genomes of novel Dehalococcoides mccartyi strains from 1,2,3,4-tetrachlorodibenzo-p-dioxin-dechlorinating enrichment cultures reveal divergent reductive dehalogenase gene profiles.</title>
        <authorList>
            <person name="Dam H.T."/>
            <person name="Vollmers J."/>
            <person name="Kaster A.K."/>
            <person name="Haggblom M.M."/>
        </authorList>
    </citation>
    <scope>NUCLEOTIDE SEQUENCE [LARGE SCALE GENOMIC DNA]</scope>
    <source>
        <strain evidence="2 3">H1-3-2.001</strain>
    </source>
</reference>
<feature type="domain" description="HTH marR-type" evidence="1">
    <location>
        <begin position="18"/>
        <end position="151"/>
    </location>
</feature>
<gene>
    <name evidence="2" type="ORF">CVH13_00135</name>
</gene>
<dbReference type="Gene3D" id="1.10.10.10">
    <property type="entry name" value="Winged helix-like DNA-binding domain superfamily/Winged helix DNA-binding domain"/>
    <property type="match status" value="1"/>
</dbReference>
<evidence type="ECO:0000313" key="3">
    <source>
        <dbReference type="Proteomes" id="UP000233649"/>
    </source>
</evidence>
<name>A0A2J1E0G3_9CHLR</name>
<protein>
    <submittedName>
        <fullName evidence="2">MarR family transcriptional regulator</fullName>
    </submittedName>
</protein>
<organism evidence="2 3">
    <name type="scientific">Dehalococcoides mccartyi</name>
    <dbReference type="NCBI Taxonomy" id="61435"/>
    <lineage>
        <taxon>Bacteria</taxon>
        <taxon>Bacillati</taxon>
        <taxon>Chloroflexota</taxon>
        <taxon>Dehalococcoidia</taxon>
        <taxon>Dehalococcoidales</taxon>
        <taxon>Dehalococcoidaceae</taxon>
        <taxon>Dehalococcoides</taxon>
    </lineage>
</organism>
<dbReference type="InterPro" id="IPR000835">
    <property type="entry name" value="HTH_MarR-typ"/>
</dbReference>
<comment type="caution">
    <text evidence="2">The sequence shown here is derived from an EMBL/GenBank/DDBJ whole genome shotgun (WGS) entry which is preliminary data.</text>
</comment>
<dbReference type="SMART" id="SM00347">
    <property type="entry name" value="HTH_MARR"/>
    <property type="match status" value="1"/>
</dbReference>
<dbReference type="Proteomes" id="UP000233649">
    <property type="component" value="Unassembled WGS sequence"/>
</dbReference>
<proteinExistence type="predicted"/>
<sequence length="184" mass="21493">MYNLHIMDASKYSEMEIGHYLGALLYHSQKLYDKQLRRKLTESGLSLERFYILQDIYVLGEKACLSALIKRTMLEPHTVSALISRMEKDGLVVKKYFEKPKNMVKLEITEKGAKAMDIAWQQTPTLNEFWNPLLSLQDIEILLGLLYKLMAGNLLPTYGYNKEWHTLTPEYNKESTLSRFHIDQ</sequence>
<dbReference type="AlphaFoldDB" id="A0A2J1E0G3"/>
<dbReference type="PROSITE" id="PS50995">
    <property type="entry name" value="HTH_MARR_2"/>
    <property type="match status" value="1"/>
</dbReference>
<dbReference type="InterPro" id="IPR036390">
    <property type="entry name" value="WH_DNA-bd_sf"/>
</dbReference>
<accession>A0A2J1E0G3</accession>
<dbReference type="GO" id="GO:0003700">
    <property type="term" value="F:DNA-binding transcription factor activity"/>
    <property type="evidence" value="ECO:0007669"/>
    <property type="project" value="InterPro"/>
</dbReference>
<evidence type="ECO:0000313" key="2">
    <source>
        <dbReference type="EMBL" id="PKH47939.1"/>
    </source>
</evidence>
<dbReference type="InterPro" id="IPR036388">
    <property type="entry name" value="WH-like_DNA-bd_sf"/>
</dbReference>
<dbReference type="EMBL" id="PHFD01000044">
    <property type="protein sequence ID" value="PKH47939.1"/>
    <property type="molecule type" value="Genomic_DNA"/>
</dbReference>